<evidence type="ECO:0000313" key="3">
    <source>
        <dbReference type="EMBL" id="MCZ8531813.1"/>
    </source>
</evidence>
<feature type="domain" description="Glycosyltransferase 2-like" evidence="2">
    <location>
        <begin position="7"/>
        <end position="158"/>
    </location>
</feature>
<dbReference type="Proteomes" id="UP001152172">
    <property type="component" value="Unassembled WGS sequence"/>
</dbReference>
<evidence type="ECO:0000259" key="2">
    <source>
        <dbReference type="Pfam" id="PF00535"/>
    </source>
</evidence>
<gene>
    <name evidence="3" type="ORF">M9R61_00470</name>
</gene>
<protein>
    <submittedName>
        <fullName evidence="3">Glycosyltransferase family 2 protein</fullName>
    </submittedName>
</protein>
<comment type="caution">
    <text evidence="3">The sequence shown here is derived from an EMBL/GenBank/DDBJ whole genome shotgun (WGS) entry which is preliminary data.</text>
</comment>
<dbReference type="Gene3D" id="3.90.550.10">
    <property type="entry name" value="Spore Coat Polysaccharide Biosynthesis Protein SpsA, Chain A"/>
    <property type="match status" value="1"/>
</dbReference>
<dbReference type="RefSeq" id="WP_269920507.1">
    <property type="nucleotide sequence ID" value="NZ_JAMKBI010000001.1"/>
</dbReference>
<organism evidence="3 4">
    <name type="scientific">Psychrobacillus psychrodurans</name>
    <dbReference type="NCBI Taxonomy" id="126157"/>
    <lineage>
        <taxon>Bacteria</taxon>
        <taxon>Bacillati</taxon>
        <taxon>Bacillota</taxon>
        <taxon>Bacilli</taxon>
        <taxon>Bacillales</taxon>
        <taxon>Bacillaceae</taxon>
        <taxon>Psychrobacillus</taxon>
    </lineage>
</organism>
<sequence>MKEPLVSIIISAYNHENFILPCLESIMNQTYSNIELLIYNDGSKDNTHTNIQMKLEELQQRFVRVEYVNKENEGISRNFNLGIKSAIGEYIKTFASDDLLLPNAIKLLVDSLEKNRDYDIAYGDGYHVYSDSPEITSEHLEEKYRFSNLQKYESGNIHRFLFKMLPKMSTWTVLFRKKCFEESGYYDEDLLCEDMDLYLRFSKKYKFLYLKDVLAIHRIHGNNAGLMPSVMLPSMEKMLKKYDETHFFENETYRNDFLKLILFTERALIEVNYENLKVDNKKVIAWGTGNYYKNNKKNIPWKIDYFIDSDEVKHYQKMDGKKIYPIQKILEEDKESIFVLMMSGAVIEISDWLDARGFVVKKNYY</sequence>
<dbReference type="GO" id="GO:0016758">
    <property type="term" value="F:hexosyltransferase activity"/>
    <property type="evidence" value="ECO:0007669"/>
    <property type="project" value="UniProtKB-ARBA"/>
</dbReference>
<dbReference type="Gene3D" id="3.40.50.720">
    <property type="entry name" value="NAD(P)-binding Rossmann-like Domain"/>
    <property type="match status" value="1"/>
</dbReference>
<dbReference type="CDD" id="cd00761">
    <property type="entry name" value="Glyco_tranf_GTA_type"/>
    <property type="match status" value="1"/>
</dbReference>
<evidence type="ECO:0000313" key="4">
    <source>
        <dbReference type="Proteomes" id="UP001152172"/>
    </source>
</evidence>
<dbReference type="SUPFAM" id="SSF53448">
    <property type="entry name" value="Nucleotide-diphospho-sugar transferases"/>
    <property type="match status" value="1"/>
</dbReference>
<dbReference type="PANTHER" id="PTHR22916">
    <property type="entry name" value="GLYCOSYLTRANSFERASE"/>
    <property type="match status" value="1"/>
</dbReference>
<name>A0A9X3R968_9BACI</name>
<dbReference type="InterPro" id="IPR001173">
    <property type="entry name" value="Glyco_trans_2-like"/>
</dbReference>
<comment type="similarity">
    <text evidence="1">Belongs to the glycosyltransferase 2 family.</text>
</comment>
<dbReference type="PANTHER" id="PTHR22916:SF3">
    <property type="entry name" value="UDP-GLCNAC:BETAGAL BETA-1,3-N-ACETYLGLUCOSAMINYLTRANSFERASE-LIKE PROTEIN 1"/>
    <property type="match status" value="1"/>
</dbReference>
<dbReference type="InterPro" id="IPR029044">
    <property type="entry name" value="Nucleotide-diphossugar_trans"/>
</dbReference>
<keyword evidence="4" id="KW-1185">Reference proteome</keyword>
<accession>A0A9X3R968</accession>
<reference evidence="3" key="1">
    <citation type="submission" date="2022-05" db="EMBL/GenBank/DDBJ databases">
        <authorList>
            <person name="Colautti A."/>
            <person name="Iacumin L."/>
        </authorList>
    </citation>
    <scope>NUCLEOTIDE SEQUENCE</scope>
    <source>
        <strain evidence="3">DSM 30747</strain>
    </source>
</reference>
<dbReference type="EMBL" id="JAMKBI010000001">
    <property type="protein sequence ID" value="MCZ8531813.1"/>
    <property type="molecule type" value="Genomic_DNA"/>
</dbReference>
<evidence type="ECO:0000256" key="1">
    <source>
        <dbReference type="ARBA" id="ARBA00006739"/>
    </source>
</evidence>
<dbReference type="AlphaFoldDB" id="A0A9X3R968"/>
<dbReference type="Pfam" id="PF00535">
    <property type="entry name" value="Glycos_transf_2"/>
    <property type="match status" value="1"/>
</dbReference>
<proteinExistence type="inferred from homology"/>